<dbReference type="RefSeq" id="WP_142930282.1">
    <property type="nucleotide sequence ID" value="NZ_ML660128.1"/>
</dbReference>
<dbReference type="SMART" id="SM00736">
    <property type="entry name" value="CADG"/>
    <property type="match status" value="4"/>
</dbReference>
<dbReference type="PRINTS" id="PR01185">
    <property type="entry name" value="INTEGRINA"/>
</dbReference>
<dbReference type="CDD" id="cd11304">
    <property type="entry name" value="Cadherin_repeat"/>
    <property type="match status" value="4"/>
</dbReference>
<evidence type="ECO:0000256" key="5">
    <source>
        <dbReference type="ARBA" id="ARBA00022837"/>
    </source>
</evidence>
<keyword evidence="8" id="KW-0472">Membrane</keyword>
<dbReference type="Proteomes" id="UP000319732">
    <property type="component" value="Unassembled WGS sequence"/>
</dbReference>
<dbReference type="InterPro" id="IPR050971">
    <property type="entry name" value="Cadherin-domain_protein"/>
</dbReference>
<dbReference type="Pfam" id="PF00353">
    <property type="entry name" value="HemolysinCabind"/>
    <property type="match status" value="1"/>
</dbReference>
<dbReference type="Gene3D" id="2.130.10.130">
    <property type="entry name" value="Integrin alpha, N-terminal"/>
    <property type="match status" value="2"/>
</dbReference>
<feature type="region of interest" description="Disordered" evidence="10">
    <location>
        <begin position="177"/>
        <end position="197"/>
    </location>
</feature>
<dbReference type="PROSITE" id="PS00330">
    <property type="entry name" value="HEMOLYSIN_CALCIUM"/>
    <property type="match status" value="1"/>
</dbReference>
<dbReference type="OrthoDB" id="6064584at2"/>
<keyword evidence="4" id="KW-0677">Repeat</keyword>
<dbReference type="InterPro" id="IPR006644">
    <property type="entry name" value="Cadg"/>
</dbReference>
<dbReference type="Gene3D" id="2.60.40.60">
    <property type="entry name" value="Cadherins"/>
    <property type="match status" value="4"/>
</dbReference>
<accession>A0A545SLP3</accession>
<sequence length="1285" mass="134199">MNYHLETSAGEASVRYELSSSQALVVQARAGEQYRVVSSHGELPDNVVAIRTDTDLEVRLDNGINLIIEDYYVVCRNNFCGISLSEEGVPLSANEEADKPFSGDNMIVYSHGSLQGIVLLDLLGAGFVHEPQDQTTQLDPSKVDDTTDDIPTGEGGSISALGMMSLAGAGLGLIAASASSEGDSPAPRSNREAPVFTSGSGEAVVEVSVNEGETAVYTAEATDADGGILFYSLSGPDAALFTIDANTGEVSFIDAPDFESLGSNHTYDIIVIARRSDGFSASQNVTISVSDVNEGPAFTSDTTAIVDENQTAAYTAEVTDPDGDTLTYTYSLSGTDTALFTIGANTGEVTFIDAPDYEALGSNHPYEITITATDSEDLSTSQNVTISVSDVNEGPIFTSGTTTIVDENQTVAYTAVVRDTDGDALTYTYRLDGTDAALFNIDENTGVVSFRNAPDYENPGDADSNNVYDITVTATDSDSLDVSQNVTISVSNVNDPVFTSGSTATVDENQTAAYTAEAGVPGGVILTYSLGGTDAALFNLDANSGELTFKEAPDYENLGSNHPYNITITATGSNGLSSSQDVTISVSNVNERVELSADQLHANELGFAINGLDGVDYGSRTVVSSAGDFNGDGLDDLIIGAPSSPLGAPLPPGSDQDAPAVFAAGAVYVVYGRADGRTVELSDIAINNDNSLGIAINGMVTRRLFGGDVSHGDVNGDGFDDIVIGTDPIASPSPTDTYVVYGGSQLSNVDISDIENGRNDLGFMVTSSLSTDPAHRFGHHAAGWAVSAEGDINGDGFDDVYIGTNGNNDMYVVYGGSDLSNIETNQIVNWDADGIVIHGESSNGRESKIVGDVNGDGIDDMIFSEPWVPRVVGDPIDSPRAGYVVFGVRDFTGLDFDDVKADEIAAGKGGFVIHGLRNLYDHRDGRYEVDSAGDVNGDGFDDLIISDREANNPDSTESGVSYVIFGGSSLHLSPVKLADIEQGIGGFAIRGAGVNDWSGYQVSTAGDINGDGLADLLVGTFHQSKEHGNSYVVFGKTDTDTVELADVERGIGGFVIAATETHDARILSLNDAGDLNGDGFDDILAYTFVPDFSGVAAYVVYGGENVNANAIVGTSDSETLVGSSDADQIIGGRGDDTLMGNGGADVLRGGAGNDILAISDTSFALLDGGNGKDTLRFDTAMALDLTELSDNRITDVEAIDLRNDGGNSSLTLGLSDVLNLSDSSTSSDTLRIYGSDGDEVIFIERGANQWVSENGSNTWEYRFGDDVLASVLIDSDVDVSTSTPL</sequence>
<keyword evidence="6" id="KW-0130">Cell adhesion</keyword>
<dbReference type="InterPro" id="IPR015919">
    <property type="entry name" value="Cadherin-like_sf"/>
</dbReference>
<dbReference type="SUPFAM" id="SSF49313">
    <property type="entry name" value="Cadherin-like"/>
    <property type="match status" value="4"/>
</dbReference>
<dbReference type="InterPro" id="IPR002126">
    <property type="entry name" value="Cadherin-like_dom"/>
</dbReference>
<dbReference type="InterPro" id="IPR013519">
    <property type="entry name" value="Int_alpha_beta-p"/>
</dbReference>
<dbReference type="Gene3D" id="2.150.10.10">
    <property type="entry name" value="Serralysin-like metalloprotease, C-terminal"/>
    <property type="match status" value="1"/>
</dbReference>
<dbReference type="InterPro" id="IPR028994">
    <property type="entry name" value="Integrin_alpha_N"/>
</dbReference>
<evidence type="ECO:0000256" key="7">
    <source>
        <dbReference type="ARBA" id="ARBA00022989"/>
    </source>
</evidence>
<keyword evidence="13" id="KW-1185">Reference proteome</keyword>
<dbReference type="SUPFAM" id="SSF51120">
    <property type="entry name" value="beta-Roll"/>
    <property type="match status" value="1"/>
</dbReference>
<dbReference type="PROSITE" id="PS50268">
    <property type="entry name" value="CADHERIN_2"/>
    <property type="match status" value="4"/>
</dbReference>
<name>A0A545SLP3_9GAMM</name>
<dbReference type="InterPro" id="IPR001343">
    <property type="entry name" value="Hemolysn_Ca-bd"/>
</dbReference>
<dbReference type="InterPro" id="IPR011049">
    <property type="entry name" value="Serralysin-like_metalloprot_C"/>
</dbReference>
<dbReference type="GO" id="GO:0008305">
    <property type="term" value="C:integrin complex"/>
    <property type="evidence" value="ECO:0007669"/>
    <property type="project" value="InterPro"/>
</dbReference>
<evidence type="ECO:0000256" key="8">
    <source>
        <dbReference type="ARBA" id="ARBA00023136"/>
    </source>
</evidence>
<feature type="domain" description="Cadherin" evidence="11">
    <location>
        <begin position="526"/>
        <end position="600"/>
    </location>
</feature>
<dbReference type="EMBL" id="VHSG01000053">
    <property type="protein sequence ID" value="TQV65756.1"/>
    <property type="molecule type" value="Genomic_DNA"/>
</dbReference>
<evidence type="ECO:0000256" key="1">
    <source>
        <dbReference type="ARBA" id="ARBA00004370"/>
    </source>
</evidence>
<dbReference type="GO" id="GO:0007156">
    <property type="term" value="P:homophilic cell adhesion via plasma membrane adhesion molecules"/>
    <property type="evidence" value="ECO:0007669"/>
    <property type="project" value="InterPro"/>
</dbReference>
<dbReference type="PRINTS" id="PR00313">
    <property type="entry name" value="CABNDNGRPT"/>
</dbReference>
<dbReference type="GO" id="GO:0005911">
    <property type="term" value="C:cell-cell junction"/>
    <property type="evidence" value="ECO:0007669"/>
    <property type="project" value="TreeGrafter"/>
</dbReference>
<evidence type="ECO:0000256" key="6">
    <source>
        <dbReference type="ARBA" id="ARBA00022889"/>
    </source>
</evidence>
<keyword evidence="9" id="KW-0325">Glycoprotein</keyword>
<keyword evidence="7" id="KW-1133">Transmembrane helix</keyword>
<evidence type="ECO:0000313" key="13">
    <source>
        <dbReference type="Proteomes" id="UP000319732"/>
    </source>
</evidence>
<dbReference type="InterPro" id="IPR000413">
    <property type="entry name" value="Integrin_alpha"/>
</dbReference>
<evidence type="ECO:0000256" key="2">
    <source>
        <dbReference type="ARBA" id="ARBA00022692"/>
    </source>
</evidence>
<reference evidence="12 13" key="1">
    <citation type="submission" date="2019-06" db="EMBL/GenBank/DDBJ databases">
        <title>Whole genome sequence for Cellvibrionaceae sp. R142.</title>
        <authorList>
            <person name="Wang G."/>
        </authorList>
    </citation>
    <scope>NUCLEOTIDE SEQUENCE [LARGE SCALE GENOMIC DNA]</scope>
    <source>
        <strain evidence="12 13">R142</strain>
    </source>
</reference>
<dbReference type="SUPFAM" id="SSF69318">
    <property type="entry name" value="Integrin alpha N-terminal domain"/>
    <property type="match status" value="2"/>
</dbReference>
<dbReference type="Pfam" id="PF00028">
    <property type="entry name" value="Cadherin"/>
    <property type="match status" value="1"/>
</dbReference>
<keyword evidence="2" id="KW-0812">Transmembrane</keyword>
<dbReference type="PANTHER" id="PTHR24025:SF23">
    <property type="entry name" value="NEURAL-CADHERIN"/>
    <property type="match status" value="1"/>
</dbReference>
<dbReference type="SMART" id="SM00191">
    <property type="entry name" value="Int_alpha"/>
    <property type="match status" value="7"/>
</dbReference>
<evidence type="ECO:0000256" key="4">
    <source>
        <dbReference type="ARBA" id="ARBA00022737"/>
    </source>
</evidence>
<evidence type="ECO:0000256" key="3">
    <source>
        <dbReference type="ARBA" id="ARBA00022729"/>
    </source>
</evidence>
<evidence type="ECO:0000259" key="11">
    <source>
        <dbReference type="PROSITE" id="PS50268"/>
    </source>
</evidence>
<evidence type="ECO:0000313" key="12">
    <source>
        <dbReference type="EMBL" id="TQV65756.1"/>
    </source>
</evidence>
<evidence type="ECO:0000256" key="9">
    <source>
        <dbReference type="ARBA" id="ARBA00023180"/>
    </source>
</evidence>
<proteinExistence type="predicted"/>
<evidence type="ECO:0000256" key="10">
    <source>
        <dbReference type="SAM" id="MobiDB-lite"/>
    </source>
</evidence>
<gene>
    <name evidence="12" type="ORF">FKG94_28135</name>
</gene>
<feature type="domain" description="Cadherin" evidence="11">
    <location>
        <begin position="298"/>
        <end position="397"/>
    </location>
</feature>
<dbReference type="Pfam" id="PF01839">
    <property type="entry name" value="FG-GAP"/>
    <property type="match status" value="3"/>
</dbReference>
<keyword evidence="5" id="KW-0106">Calcium</keyword>
<dbReference type="GO" id="GO:0005509">
    <property type="term" value="F:calcium ion binding"/>
    <property type="evidence" value="ECO:0007669"/>
    <property type="project" value="InterPro"/>
</dbReference>
<comment type="caution">
    <text evidence="12">The sequence shown here is derived from an EMBL/GenBank/DDBJ whole genome shotgun (WGS) entry which is preliminary data.</text>
</comment>
<protein>
    <recommendedName>
        <fullName evidence="11">Cadherin domain-containing protein</fullName>
    </recommendedName>
</protein>
<feature type="domain" description="Cadherin" evidence="11">
    <location>
        <begin position="397"/>
        <end position="498"/>
    </location>
</feature>
<dbReference type="InterPro" id="IPR013517">
    <property type="entry name" value="FG-GAP"/>
</dbReference>
<dbReference type="InterPro" id="IPR018511">
    <property type="entry name" value="Hemolysin-typ_Ca-bd_CS"/>
</dbReference>
<dbReference type="SMART" id="SM00112">
    <property type="entry name" value="CA"/>
    <property type="match status" value="4"/>
</dbReference>
<organism evidence="12 13">
    <name type="scientific">Exilibacterium tricleocarpae</name>
    <dbReference type="NCBI Taxonomy" id="2591008"/>
    <lineage>
        <taxon>Bacteria</taxon>
        <taxon>Pseudomonadati</taxon>
        <taxon>Pseudomonadota</taxon>
        <taxon>Gammaproteobacteria</taxon>
        <taxon>Cellvibrionales</taxon>
        <taxon>Cellvibrionaceae</taxon>
        <taxon>Exilibacterium</taxon>
    </lineage>
</organism>
<keyword evidence="3" id="KW-0732">Signal</keyword>
<dbReference type="PANTHER" id="PTHR24025">
    <property type="entry name" value="DESMOGLEIN FAMILY MEMBER"/>
    <property type="match status" value="1"/>
</dbReference>
<comment type="subcellular location">
    <subcellularLocation>
        <location evidence="1">Membrane</location>
    </subcellularLocation>
</comment>
<feature type="domain" description="Cadherin" evidence="11">
    <location>
        <begin position="214"/>
        <end position="298"/>
    </location>
</feature>